<dbReference type="PANTHER" id="PTHR24171">
    <property type="entry name" value="ANKYRIN REPEAT DOMAIN-CONTAINING PROTEIN 39-RELATED"/>
    <property type="match status" value="1"/>
</dbReference>
<dbReference type="Gene3D" id="1.20.80.10">
    <property type="match status" value="1"/>
</dbReference>
<name>A0AAD3D6Y5_9STRA</name>
<feature type="region of interest" description="Disordered" evidence="4">
    <location>
        <begin position="296"/>
        <end position="315"/>
    </location>
</feature>
<reference evidence="6 7" key="1">
    <citation type="journal article" date="2021" name="Sci. Rep.">
        <title>The genome of the diatom Chaetoceros tenuissimus carries an ancient integrated fragment of an extant virus.</title>
        <authorList>
            <person name="Hongo Y."/>
            <person name="Kimura K."/>
            <person name="Takaki Y."/>
            <person name="Yoshida Y."/>
            <person name="Baba S."/>
            <person name="Kobayashi G."/>
            <person name="Nagasaki K."/>
            <person name="Hano T."/>
            <person name="Tomaru Y."/>
        </authorList>
    </citation>
    <scope>NUCLEOTIDE SEQUENCE [LARGE SCALE GENOMIC DNA]</scope>
    <source>
        <strain evidence="6 7">NIES-3715</strain>
    </source>
</reference>
<keyword evidence="2 3" id="KW-0040">ANK repeat</keyword>
<evidence type="ECO:0000256" key="3">
    <source>
        <dbReference type="PROSITE-ProRule" id="PRU00023"/>
    </source>
</evidence>
<dbReference type="Pfam" id="PF12796">
    <property type="entry name" value="Ank_2"/>
    <property type="match status" value="1"/>
</dbReference>
<accession>A0AAD3D6Y5</accession>
<dbReference type="InterPro" id="IPR036770">
    <property type="entry name" value="Ankyrin_rpt-contain_sf"/>
</dbReference>
<dbReference type="SMART" id="SM00248">
    <property type="entry name" value="ANK"/>
    <property type="match status" value="3"/>
</dbReference>
<dbReference type="SUPFAM" id="SSF48403">
    <property type="entry name" value="Ankyrin repeat"/>
    <property type="match status" value="1"/>
</dbReference>
<feature type="repeat" description="ANK" evidence="3">
    <location>
        <begin position="238"/>
        <end position="270"/>
    </location>
</feature>
<dbReference type="Pfam" id="PF00887">
    <property type="entry name" value="ACBP"/>
    <property type="match status" value="1"/>
</dbReference>
<dbReference type="Gene3D" id="1.25.40.20">
    <property type="entry name" value="Ankyrin repeat-containing domain"/>
    <property type="match status" value="1"/>
</dbReference>
<evidence type="ECO:0000256" key="1">
    <source>
        <dbReference type="ARBA" id="ARBA00022737"/>
    </source>
</evidence>
<dbReference type="GO" id="GO:0000062">
    <property type="term" value="F:fatty-acyl-CoA binding"/>
    <property type="evidence" value="ECO:0007669"/>
    <property type="project" value="InterPro"/>
</dbReference>
<dbReference type="GO" id="GO:0004842">
    <property type="term" value="F:ubiquitin-protein transferase activity"/>
    <property type="evidence" value="ECO:0007669"/>
    <property type="project" value="TreeGrafter"/>
</dbReference>
<keyword evidence="7" id="KW-1185">Reference proteome</keyword>
<dbReference type="InterPro" id="IPR014352">
    <property type="entry name" value="FERM/acyl-CoA-bd_prot_sf"/>
</dbReference>
<evidence type="ECO:0000313" key="7">
    <source>
        <dbReference type="Proteomes" id="UP001054902"/>
    </source>
</evidence>
<evidence type="ECO:0000313" key="6">
    <source>
        <dbReference type="EMBL" id="GFH58858.1"/>
    </source>
</evidence>
<dbReference type="InterPro" id="IPR035984">
    <property type="entry name" value="Acyl-CoA-binding_sf"/>
</dbReference>
<evidence type="ECO:0000256" key="4">
    <source>
        <dbReference type="SAM" id="MobiDB-lite"/>
    </source>
</evidence>
<comment type="caution">
    <text evidence="6">The sequence shown here is derived from an EMBL/GenBank/DDBJ whole genome shotgun (WGS) entry which is preliminary data.</text>
</comment>
<dbReference type="PANTHER" id="PTHR24171:SF8">
    <property type="entry name" value="BRCA1-ASSOCIATED RING DOMAIN PROTEIN 1"/>
    <property type="match status" value="1"/>
</dbReference>
<keyword evidence="1" id="KW-0677">Repeat</keyword>
<proteinExistence type="predicted"/>
<dbReference type="SUPFAM" id="SSF47027">
    <property type="entry name" value="Acyl-CoA binding protein"/>
    <property type="match status" value="1"/>
</dbReference>
<sequence>MKSQNAKTLYALLGLTACGIAYKIYTSKIKKSTQQPMEDDEKAISLLNPDFQVAASNARSLSGLDATDQLMIYGLYKQAKEGNASNANGPSRLNIVASKKYAAWQKFTGMPRHFAMMKYIEVIEHFMSLENDGQQGVSMGYGNEGVLDMMNQDDIDYGDEDDDDSIDFSEDSTDYTDNGGDGINIGGARQSTLVRYNEEENLGVEVETSIFSAASSGDVDRLKSCLESGCDVDERDDCGQTALHLAADQGCLDCVKQLLEAGAFVNAVDNDGISALAAAVIGGDVDVVRALLEAGADPDQEDMDGDTPRTCAEDDDNVELKALLRSAKRLDSVNESFESTASC</sequence>
<dbReference type="PROSITE" id="PS50297">
    <property type="entry name" value="ANK_REP_REGION"/>
    <property type="match status" value="2"/>
</dbReference>
<dbReference type="AlphaFoldDB" id="A0AAD3D6Y5"/>
<dbReference type="GO" id="GO:0085020">
    <property type="term" value="P:protein K6-linked ubiquitination"/>
    <property type="evidence" value="ECO:0007669"/>
    <property type="project" value="TreeGrafter"/>
</dbReference>
<evidence type="ECO:0000256" key="2">
    <source>
        <dbReference type="ARBA" id="ARBA00023043"/>
    </source>
</evidence>
<dbReference type="InterPro" id="IPR002110">
    <property type="entry name" value="Ankyrin_rpt"/>
</dbReference>
<gene>
    <name evidence="6" type="ORF">CTEN210_15334</name>
</gene>
<dbReference type="InterPro" id="IPR000582">
    <property type="entry name" value="Acyl-CoA-binding_protein"/>
</dbReference>
<dbReference type="EMBL" id="BLLK01000062">
    <property type="protein sequence ID" value="GFH58858.1"/>
    <property type="molecule type" value="Genomic_DNA"/>
</dbReference>
<dbReference type="PROSITE" id="PS50088">
    <property type="entry name" value="ANK_REPEAT"/>
    <property type="match status" value="2"/>
</dbReference>
<dbReference type="PRINTS" id="PR01415">
    <property type="entry name" value="ANKYRIN"/>
</dbReference>
<organism evidence="6 7">
    <name type="scientific">Chaetoceros tenuissimus</name>
    <dbReference type="NCBI Taxonomy" id="426638"/>
    <lineage>
        <taxon>Eukaryota</taxon>
        <taxon>Sar</taxon>
        <taxon>Stramenopiles</taxon>
        <taxon>Ochrophyta</taxon>
        <taxon>Bacillariophyta</taxon>
        <taxon>Coscinodiscophyceae</taxon>
        <taxon>Chaetocerotophycidae</taxon>
        <taxon>Chaetocerotales</taxon>
        <taxon>Chaetocerotaceae</taxon>
        <taxon>Chaetoceros</taxon>
    </lineage>
</organism>
<dbReference type="Proteomes" id="UP001054902">
    <property type="component" value="Unassembled WGS sequence"/>
</dbReference>
<feature type="compositionally biased region" description="Acidic residues" evidence="4">
    <location>
        <begin position="296"/>
        <end position="305"/>
    </location>
</feature>
<feature type="repeat" description="ANK" evidence="3">
    <location>
        <begin position="271"/>
        <end position="303"/>
    </location>
</feature>
<feature type="domain" description="ACB" evidence="5">
    <location>
        <begin position="47"/>
        <end position="132"/>
    </location>
</feature>
<protein>
    <recommendedName>
        <fullName evidence="5">ACB domain-containing protein</fullName>
    </recommendedName>
</protein>
<dbReference type="PROSITE" id="PS51257">
    <property type="entry name" value="PROKAR_LIPOPROTEIN"/>
    <property type="match status" value="1"/>
</dbReference>
<dbReference type="PROSITE" id="PS51228">
    <property type="entry name" value="ACB_2"/>
    <property type="match status" value="1"/>
</dbReference>
<evidence type="ECO:0000259" key="5">
    <source>
        <dbReference type="PROSITE" id="PS51228"/>
    </source>
</evidence>